<dbReference type="AlphaFoldDB" id="A0A517YL35"/>
<dbReference type="GO" id="GO:0006412">
    <property type="term" value="P:translation"/>
    <property type="evidence" value="ECO:0007669"/>
    <property type="project" value="UniProtKB-UniRule"/>
</dbReference>
<keyword evidence="2 3" id="KW-0378">Hydrolase</keyword>
<dbReference type="InterPro" id="IPR036821">
    <property type="entry name" value="Peptide_deformylase_sf"/>
</dbReference>
<keyword evidence="2" id="KW-0648">Protein biosynthesis</keyword>
<dbReference type="EC" id="3.5.1.88" evidence="2"/>
<feature type="binding site" evidence="2">
    <location>
        <position position="136"/>
    </location>
    <ligand>
        <name>Fe cation</name>
        <dbReference type="ChEBI" id="CHEBI:24875"/>
    </ligand>
</feature>
<dbReference type="NCBIfam" id="TIGR00079">
    <property type="entry name" value="pept_deformyl"/>
    <property type="match status" value="1"/>
</dbReference>
<dbReference type="PIRSF" id="PIRSF004749">
    <property type="entry name" value="Pep_def"/>
    <property type="match status" value="1"/>
</dbReference>
<protein>
    <recommendedName>
        <fullName evidence="2">Peptide deformylase</fullName>
        <shortName evidence="2">PDF</shortName>
        <ecNumber evidence="2">3.5.1.88</ecNumber>
    </recommendedName>
    <alternativeName>
        <fullName evidence="2">Polypeptide deformylase</fullName>
    </alternativeName>
</protein>
<keyword evidence="2" id="KW-0408">Iron</keyword>
<feature type="binding site" evidence="2">
    <location>
        <position position="90"/>
    </location>
    <ligand>
        <name>Fe cation</name>
        <dbReference type="ChEBI" id="CHEBI:24875"/>
    </ligand>
</feature>
<dbReference type="RefSeq" id="WP_238397600.1">
    <property type="nucleotide sequence ID" value="NZ_CP036274.1"/>
</dbReference>
<evidence type="ECO:0000256" key="1">
    <source>
        <dbReference type="ARBA" id="ARBA00010759"/>
    </source>
</evidence>
<dbReference type="GO" id="GO:0042586">
    <property type="term" value="F:peptide deformylase activity"/>
    <property type="evidence" value="ECO:0007669"/>
    <property type="project" value="UniProtKB-UniRule"/>
</dbReference>
<dbReference type="GO" id="GO:0046872">
    <property type="term" value="F:metal ion binding"/>
    <property type="evidence" value="ECO:0007669"/>
    <property type="project" value="UniProtKB-KW"/>
</dbReference>
<evidence type="ECO:0000256" key="2">
    <source>
        <dbReference type="HAMAP-Rule" id="MF_00163"/>
    </source>
</evidence>
<dbReference type="Proteomes" id="UP000315017">
    <property type="component" value="Chromosome"/>
</dbReference>
<accession>A0A517YL35</accession>
<feature type="binding site" evidence="2">
    <location>
        <position position="132"/>
    </location>
    <ligand>
        <name>Fe cation</name>
        <dbReference type="ChEBI" id="CHEBI:24875"/>
    </ligand>
</feature>
<dbReference type="PANTHER" id="PTHR10458">
    <property type="entry name" value="PEPTIDE DEFORMYLASE"/>
    <property type="match status" value="1"/>
</dbReference>
<dbReference type="KEGG" id="aagg:ETAA8_60850"/>
<comment type="catalytic activity">
    <reaction evidence="2">
        <text>N-terminal N-formyl-L-methionyl-[peptide] + H2O = N-terminal L-methionyl-[peptide] + formate</text>
        <dbReference type="Rhea" id="RHEA:24420"/>
        <dbReference type="Rhea" id="RHEA-COMP:10639"/>
        <dbReference type="Rhea" id="RHEA-COMP:10640"/>
        <dbReference type="ChEBI" id="CHEBI:15377"/>
        <dbReference type="ChEBI" id="CHEBI:15740"/>
        <dbReference type="ChEBI" id="CHEBI:49298"/>
        <dbReference type="ChEBI" id="CHEBI:64731"/>
        <dbReference type="EC" id="3.5.1.88"/>
    </reaction>
</comment>
<keyword evidence="4" id="KW-1185">Reference proteome</keyword>
<comment type="function">
    <text evidence="2">Removes the formyl group from the N-terminal Met of newly synthesized proteins. Requires at least a dipeptide for an efficient rate of reaction. N-terminal L-methionine is a prerequisite for activity but the enzyme has broad specificity at other positions.</text>
</comment>
<dbReference type="NCBIfam" id="NF001159">
    <property type="entry name" value="PRK00150.1-3"/>
    <property type="match status" value="1"/>
</dbReference>
<comment type="similarity">
    <text evidence="1 2">Belongs to the polypeptide deformylase family.</text>
</comment>
<dbReference type="CDD" id="cd00487">
    <property type="entry name" value="Pep_deformylase"/>
    <property type="match status" value="1"/>
</dbReference>
<gene>
    <name evidence="2 3" type="primary">def</name>
    <name evidence="3" type="ORF">ETAA8_60850</name>
</gene>
<comment type="cofactor">
    <cofactor evidence="2">
        <name>Fe(2+)</name>
        <dbReference type="ChEBI" id="CHEBI:29033"/>
    </cofactor>
    <text evidence="2">Binds 1 Fe(2+) ion.</text>
</comment>
<dbReference type="Pfam" id="PF01327">
    <property type="entry name" value="Pep_deformylase"/>
    <property type="match status" value="1"/>
</dbReference>
<dbReference type="SUPFAM" id="SSF56420">
    <property type="entry name" value="Peptide deformylase"/>
    <property type="match status" value="1"/>
</dbReference>
<dbReference type="PRINTS" id="PR01576">
    <property type="entry name" value="PDEFORMYLASE"/>
</dbReference>
<dbReference type="Gene3D" id="3.90.45.10">
    <property type="entry name" value="Peptide deformylase"/>
    <property type="match status" value="1"/>
</dbReference>
<organism evidence="3 4">
    <name type="scientific">Anatilimnocola aggregata</name>
    <dbReference type="NCBI Taxonomy" id="2528021"/>
    <lineage>
        <taxon>Bacteria</taxon>
        <taxon>Pseudomonadati</taxon>
        <taxon>Planctomycetota</taxon>
        <taxon>Planctomycetia</taxon>
        <taxon>Pirellulales</taxon>
        <taxon>Pirellulaceae</taxon>
        <taxon>Anatilimnocola</taxon>
    </lineage>
</organism>
<feature type="active site" evidence="2">
    <location>
        <position position="133"/>
    </location>
</feature>
<dbReference type="EMBL" id="CP036274">
    <property type="protein sequence ID" value="QDU30932.1"/>
    <property type="molecule type" value="Genomic_DNA"/>
</dbReference>
<sequence length="192" mass="21412">MQIIAYPHPTLRHVSKPIRRVDAELKQMIREMFALMYEAKGIGLAANQVNLPLRLFVMNLESDPEKGRELVFINPVISAPKGSAEAEEGCLSLPGLYGPVVRPKTVRITAYGLDGKEIDIAATDLLARCVQHEVDHLDGVLFTDRMSAGAKADALEELLEFEMLFNSQRSTGNIRSDEVLAAERAEWEQKYC</sequence>
<keyword evidence="2" id="KW-0479">Metal-binding</keyword>
<evidence type="ECO:0000313" key="4">
    <source>
        <dbReference type="Proteomes" id="UP000315017"/>
    </source>
</evidence>
<proteinExistence type="inferred from homology"/>
<reference evidence="3 4" key="1">
    <citation type="submission" date="2019-02" db="EMBL/GenBank/DDBJ databases">
        <title>Deep-cultivation of Planctomycetes and their phenomic and genomic characterization uncovers novel biology.</title>
        <authorList>
            <person name="Wiegand S."/>
            <person name="Jogler M."/>
            <person name="Boedeker C."/>
            <person name="Pinto D."/>
            <person name="Vollmers J."/>
            <person name="Rivas-Marin E."/>
            <person name="Kohn T."/>
            <person name="Peeters S.H."/>
            <person name="Heuer A."/>
            <person name="Rast P."/>
            <person name="Oberbeckmann S."/>
            <person name="Bunk B."/>
            <person name="Jeske O."/>
            <person name="Meyerdierks A."/>
            <person name="Storesund J.E."/>
            <person name="Kallscheuer N."/>
            <person name="Luecker S."/>
            <person name="Lage O.M."/>
            <person name="Pohl T."/>
            <person name="Merkel B.J."/>
            <person name="Hornburger P."/>
            <person name="Mueller R.-W."/>
            <person name="Bruemmer F."/>
            <person name="Labrenz M."/>
            <person name="Spormann A.M."/>
            <person name="Op den Camp H."/>
            <person name="Overmann J."/>
            <person name="Amann R."/>
            <person name="Jetten M.S.M."/>
            <person name="Mascher T."/>
            <person name="Medema M.H."/>
            <person name="Devos D.P."/>
            <person name="Kaster A.-K."/>
            <person name="Ovreas L."/>
            <person name="Rohde M."/>
            <person name="Galperin M.Y."/>
            <person name="Jogler C."/>
        </authorList>
    </citation>
    <scope>NUCLEOTIDE SEQUENCE [LARGE SCALE GENOMIC DNA]</scope>
    <source>
        <strain evidence="3 4">ETA_A8</strain>
    </source>
</reference>
<dbReference type="PANTHER" id="PTHR10458:SF22">
    <property type="entry name" value="PEPTIDE DEFORMYLASE"/>
    <property type="match status" value="1"/>
</dbReference>
<dbReference type="InterPro" id="IPR023635">
    <property type="entry name" value="Peptide_deformylase"/>
</dbReference>
<name>A0A517YL35_9BACT</name>
<dbReference type="HAMAP" id="MF_00163">
    <property type="entry name" value="Pep_deformylase"/>
    <property type="match status" value="1"/>
</dbReference>
<evidence type="ECO:0000313" key="3">
    <source>
        <dbReference type="EMBL" id="QDU30932.1"/>
    </source>
</evidence>